<dbReference type="SUPFAM" id="SSF51556">
    <property type="entry name" value="Metallo-dependent hydrolases"/>
    <property type="match status" value="1"/>
</dbReference>
<proteinExistence type="predicted"/>
<dbReference type="InterPro" id="IPR051781">
    <property type="entry name" value="Metallo-dep_Hydrolase"/>
</dbReference>
<name>A0ABM8H2X5_9MICO</name>
<reference evidence="3" key="1">
    <citation type="journal article" date="2019" name="Int. J. Syst. Evol. Microbiol.">
        <title>The Global Catalogue of Microorganisms (GCM) 10K type strain sequencing project: providing services to taxonomists for standard genome sequencing and annotation.</title>
        <authorList>
            <consortium name="The Broad Institute Genomics Platform"/>
            <consortium name="The Broad Institute Genome Sequencing Center for Infectious Disease"/>
            <person name="Wu L."/>
            <person name="Ma J."/>
        </authorList>
    </citation>
    <scope>NUCLEOTIDE SEQUENCE [LARGE SCALE GENOMIC DNA]</scope>
    <source>
        <strain evidence="3">NBRC 109019</strain>
    </source>
</reference>
<sequence length="334" mass="34223">MSAVRGLGKPVRRSLNGDRPGETGTMLPPLVDHHVHVQLDAGPAPGIAAVVDLGANPGAVASLAGRDGWPRMRFAGAFLTARGGYPGDRPWAPAGSVRELDAIGPDAASERRHHALAGPVQGAVDEQLRFGASVVKVVLNSAAGPVLDRATLDAVIAAARAAGLPVAAHAEGDGMAELAIRAGVDVLVHTPFTELLDDTLIGRAASAGQAWISTLAIHVRDDPRAAELAIDNLARFRTSGGRVLYGTDRGNGELAHGIVGAEIVALMRAGLTAAEVIESMTDPWPEPTPAWVDAGVATFVPDPAPGADAVGDPEAVAAWLGAARVVPTEELELL</sequence>
<gene>
    <name evidence="2" type="ORF">GCM10025870_21970</name>
</gene>
<dbReference type="Gene3D" id="3.20.20.140">
    <property type="entry name" value="Metal-dependent hydrolases"/>
    <property type="match status" value="1"/>
</dbReference>
<dbReference type="Proteomes" id="UP001321477">
    <property type="component" value="Chromosome"/>
</dbReference>
<evidence type="ECO:0000313" key="3">
    <source>
        <dbReference type="Proteomes" id="UP001321477"/>
    </source>
</evidence>
<keyword evidence="3" id="KW-1185">Reference proteome</keyword>
<dbReference type="RefSeq" id="WP_234660044.1">
    <property type="nucleotide sequence ID" value="NZ_AP027734.1"/>
</dbReference>
<dbReference type="PANTHER" id="PTHR43135:SF3">
    <property type="entry name" value="ALPHA-D-RIBOSE 1-METHYLPHOSPHONATE 5-TRIPHOSPHATE DIPHOSPHATASE"/>
    <property type="match status" value="1"/>
</dbReference>
<evidence type="ECO:0008006" key="4">
    <source>
        <dbReference type="Google" id="ProtNLM"/>
    </source>
</evidence>
<evidence type="ECO:0000313" key="2">
    <source>
        <dbReference type="EMBL" id="BDZ55124.1"/>
    </source>
</evidence>
<organism evidence="2 3">
    <name type="scientific">Agromyces marinus</name>
    <dbReference type="NCBI Taxonomy" id="1389020"/>
    <lineage>
        <taxon>Bacteria</taxon>
        <taxon>Bacillati</taxon>
        <taxon>Actinomycetota</taxon>
        <taxon>Actinomycetes</taxon>
        <taxon>Micrococcales</taxon>
        <taxon>Microbacteriaceae</taxon>
        <taxon>Agromyces</taxon>
    </lineage>
</organism>
<accession>A0ABM8H2X5</accession>
<dbReference type="EMBL" id="AP027734">
    <property type="protein sequence ID" value="BDZ55124.1"/>
    <property type="molecule type" value="Genomic_DNA"/>
</dbReference>
<dbReference type="PANTHER" id="PTHR43135">
    <property type="entry name" value="ALPHA-D-RIBOSE 1-METHYLPHOSPHONATE 5-TRIPHOSPHATE DIPHOSPHATASE"/>
    <property type="match status" value="1"/>
</dbReference>
<dbReference type="InterPro" id="IPR032466">
    <property type="entry name" value="Metal_Hydrolase"/>
</dbReference>
<protein>
    <recommendedName>
        <fullName evidence="4">Imidazolonepropionase</fullName>
    </recommendedName>
</protein>
<feature type="region of interest" description="Disordered" evidence="1">
    <location>
        <begin position="1"/>
        <end position="24"/>
    </location>
</feature>
<evidence type="ECO:0000256" key="1">
    <source>
        <dbReference type="SAM" id="MobiDB-lite"/>
    </source>
</evidence>